<dbReference type="Gene3D" id="3.40.50.720">
    <property type="entry name" value="NAD(P)-binding Rossmann-like Domain"/>
    <property type="match status" value="1"/>
</dbReference>
<dbReference type="SUPFAM" id="SSF51735">
    <property type="entry name" value="NAD(P)-binding Rossmann-fold domains"/>
    <property type="match status" value="1"/>
</dbReference>
<accession>A0A6J6ZHV7</accession>
<reference evidence="3" key="1">
    <citation type="submission" date="2020-05" db="EMBL/GenBank/DDBJ databases">
        <authorList>
            <person name="Chiriac C."/>
            <person name="Salcher M."/>
            <person name="Ghai R."/>
            <person name="Kavagutti S V."/>
        </authorList>
    </citation>
    <scope>NUCLEOTIDE SEQUENCE</scope>
</reference>
<protein>
    <submittedName>
        <fullName evidence="3">Unannotated protein</fullName>
    </submittedName>
</protein>
<dbReference type="InterPro" id="IPR036291">
    <property type="entry name" value="NAD(P)-bd_dom_sf"/>
</dbReference>
<feature type="domain" description="NAD-dependent epimerase/dehydratase" evidence="2">
    <location>
        <begin position="12"/>
        <end position="186"/>
    </location>
</feature>
<dbReference type="InterPro" id="IPR001509">
    <property type="entry name" value="Epimerase_deHydtase"/>
</dbReference>
<dbReference type="Pfam" id="PF01370">
    <property type="entry name" value="Epimerase"/>
    <property type="match status" value="1"/>
</dbReference>
<dbReference type="EMBL" id="CAFAAL010000192">
    <property type="protein sequence ID" value="CAB4816917.1"/>
    <property type="molecule type" value="Genomic_DNA"/>
</dbReference>
<gene>
    <name evidence="3" type="ORF">UFOPK3004_01609</name>
</gene>
<dbReference type="CDD" id="cd08946">
    <property type="entry name" value="SDR_e"/>
    <property type="match status" value="1"/>
</dbReference>
<dbReference type="PANTHER" id="PTHR43000">
    <property type="entry name" value="DTDP-D-GLUCOSE 4,6-DEHYDRATASE-RELATED"/>
    <property type="match status" value="1"/>
</dbReference>
<sequence>MIDMQQITGKKILVTGVTGWVAGPLAESLATQGNTVYGAARFKDPAQRQPWHDKGVQTVSIDLEKGKLDEVPSDLDLVLHFAVAKSSNFDEAFASNAHGSADLLEVAANQSDKLSFFHCSSTAVYEPKHGEARKETDLLGDSHRPMPGMPTYSISKIAGEVLVKHTAKRLGVPTVIARLNVPYGDAYGWMSFHLMMMERNIPVPVHVDQPTTYTPIHADDINRSIPYLLSYANTGAEIVNWGGDQLVSIEDWCEEMGRLTGIVPTFNPTTATIASIVPDLQKLHDAGFHSSVDWREGIRRQISTMRPELLKN</sequence>
<name>A0A6J6ZHV7_9ZZZZ</name>
<evidence type="ECO:0000259" key="2">
    <source>
        <dbReference type="Pfam" id="PF01370"/>
    </source>
</evidence>
<organism evidence="3">
    <name type="scientific">freshwater metagenome</name>
    <dbReference type="NCBI Taxonomy" id="449393"/>
    <lineage>
        <taxon>unclassified sequences</taxon>
        <taxon>metagenomes</taxon>
        <taxon>ecological metagenomes</taxon>
    </lineage>
</organism>
<proteinExistence type="inferred from homology"/>
<evidence type="ECO:0000256" key="1">
    <source>
        <dbReference type="ARBA" id="ARBA00007637"/>
    </source>
</evidence>
<evidence type="ECO:0000313" key="3">
    <source>
        <dbReference type="EMBL" id="CAB4816917.1"/>
    </source>
</evidence>
<dbReference type="AlphaFoldDB" id="A0A6J6ZHV7"/>
<comment type="similarity">
    <text evidence="1">Belongs to the NAD(P)-dependent epimerase/dehydratase family.</text>
</comment>